<reference evidence="1" key="2">
    <citation type="journal article" date="2015" name="Data Brief">
        <title>Shoot transcriptome of the giant reed, Arundo donax.</title>
        <authorList>
            <person name="Barrero R.A."/>
            <person name="Guerrero F.D."/>
            <person name="Moolhuijzen P."/>
            <person name="Goolsby J.A."/>
            <person name="Tidwell J."/>
            <person name="Bellgard S.E."/>
            <person name="Bellgard M.I."/>
        </authorList>
    </citation>
    <scope>NUCLEOTIDE SEQUENCE</scope>
    <source>
        <tissue evidence="1">Shoot tissue taken approximately 20 cm above the soil surface</tissue>
    </source>
</reference>
<name>A0A0A8Z0M9_ARUDO</name>
<dbReference type="EMBL" id="GBRH01266672">
    <property type="protein sequence ID" value="JAD31223.1"/>
    <property type="molecule type" value="Transcribed_RNA"/>
</dbReference>
<protein>
    <submittedName>
        <fullName evidence="1">Uncharacterized protein</fullName>
    </submittedName>
</protein>
<reference evidence="1" key="1">
    <citation type="submission" date="2014-09" db="EMBL/GenBank/DDBJ databases">
        <authorList>
            <person name="Magalhaes I.L.F."/>
            <person name="Oliveira U."/>
            <person name="Santos F.R."/>
            <person name="Vidigal T.H.D.A."/>
            <person name="Brescovit A.D."/>
            <person name="Santos A.J."/>
        </authorList>
    </citation>
    <scope>NUCLEOTIDE SEQUENCE</scope>
    <source>
        <tissue evidence="1">Shoot tissue taken approximately 20 cm above the soil surface</tissue>
    </source>
</reference>
<sequence length="18" mass="1980">MHSCILTTLYGVFPSLTP</sequence>
<dbReference type="AlphaFoldDB" id="A0A0A8Z0M9"/>
<accession>A0A0A8Z0M9</accession>
<organism evidence="1">
    <name type="scientific">Arundo donax</name>
    <name type="common">Giant reed</name>
    <name type="synonym">Donax arundinaceus</name>
    <dbReference type="NCBI Taxonomy" id="35708"/>
    <lineage>
        <taxon>Eukaryota</taxon>
        <taxon>Viridiplantae</taxon>
        <taxon>Streptophyta</taxon>
        <taxon>Embryophyta</taxon>
        <taxon>Tracheophyta</taxon>
        <taxon>Spermatophyta</taxon>
        <taxon>Magnoliopsida</taxon>
        <taxon>Liliopsida</taxon>
        <taxon>Poales</taxon>
        <taxon>Poaceae</taxon>
        <taxon>PACMAD clade</taxon>
        <taxon>Arundinoideae</taxon>
        <taxon>Arundineae</taxon>
        <taxon>Arundo</taxon>
    </lineage>
</organism>
<evidence type="ECO:0000313" key="1">
    <source>
        <dbReference type="EMBL" id="JAD31223.1"/>
    </source>
</evidence>
<proteinExistence type="predicted"/>